<dbReference type="FunFam" id="1.10.287.3980:FF:000001">
    <property type="entry name" value="Mitochondrial ribosomal protein L34"/>
    <property type="match status" value="1"/>
</dbReference>
<dbReference type="PANTHER" id="PTHR14503:SF4">
    <property type="entry name" value="LARGE RIBOSOMAL SUBUNIT PROTEIN BL34M"/>
    <property type="match status" value="1"/>
</dbReference>
<dbReference type="InterPro" id="IPR000271">
    <property type="entry name" value="Ribosomal_bL34"/>
</dbReference>
<evidence type="ECO:0000313" key="6">
    <source>
        <dbReference type="Proteomes" id="UP000053477"/>
    </source>
</evidence>
<keyword evidence="3" id="KW-0687">Ribonucleoprotein</keyword>
<dbReference type="HAMAP" id="MF_00391">
    <property type="entry name" value="Ribosomal_bL34"/>
    <property type="match status" value="1"/>
</dbReference>
<organism evidence="5 6">
    <name type="scientific">Schizopora paradoxa</name>
    <dbReference type="NCBI Taxonomy" id="27342"/>
    <lineage>
        <taxon>Eukaryota</taxon>
        <taxon>Fungi</taxon>
        <taxon>Dikarya</taxon>
        <taxon>Basidiomycota</taxon>
        <taxon>Agaricomycotina</taxon>
        <taxon>Agaricomycetes</taxon>
        <taxon>Hymenochaetales</taxon>
        <taxon>Schizoporaceae</taxon>
        <taxon>Schizopora</taxon>
    </lineage>
</organism>
<dbReference type="EMBL" id="KQ086328">
    <property type="protein sequence ID" value="KLO05310.1"/>
    <property type="molecule type" value="Genomic_DNA"/>
</dbReference>
<dbReference type="NCBIfam" id="TIGR01030">
    <property type="entry name" value="rpmH_bact"/>
    <property type="match status" value="1"/>
</dbReference>
<evidence type="ECO:0000256" key="1">
    <source>
        <dbReference type="ARBA" id="ARBA00010111"/>
    </source>
</evidence>
<dbReference type="OrthoDB" id="431691at2759"/>
<dbReference type="AlphaFoldDB" id="A0A0H2R0K5"/>
<keyword evidence="6" id="KW-1185">Reference proteome</keyword>
<dbReference type="PANTHER" id="PTHR14503">
    <property type="entry name" value="MITOCHONDRIAL RIBOSOMAL PROTEIN 34 FAMILY MEMBER"/>
    <property type="match status" value="1"/>
</dbReference>
<keyword evidence="2" id="KW-0689">Ribosomal protein</keyword>
<dbReference type="Proteomes" id="UP000053477">
    <property type="component" value="Unassembled WGS sequence"/>
</dbReference>
<name>A0A0H2R0K5_9AGAM</name>
<reference evidence="5 6" key="1">
    <citation type="submission" date="2015-04" db="EMBL/GenBank/DDBJ databases">
        <title>Complete genome sequence of Schizopora paradoxa KUC8140, a cosmopolitan wood degrader in East Asia.</title>
        <authorList>
            <consortium name="DOE Joint Genome Institute"/>
            <person name="Min B."/>
            <person name="Park H."/>
            <person name="Jang Y."/>
            <person name="Kim J.-J."/>
            <person name="Kim K.H."/>
            <person name="Pangilinan J."/>
            <person name="Lipzen A."/>
            <person name="Riley R."/>
            <person name="Grigoriev I.V."/>
            <person name="Spatafora J.W."/>
            <person name="Choi I.-G."/>
        </authorList>
    </citation>
    <scope>NUCLEOTIDE SEQUENCE [LARGE SCALE GENOMIC DNA]</scope>
    <source>
        <strain evidence="5 6">KUC8140</strain>
    </source>
</reference>
<dbReference type="GO" id="GO:0003735">
    <property type="term" value="F:structural constituent of ribosome"/>
    <property type="evidence" value="ECO:0007669"/>
    <property type="project" value="InterPro"/>
</dbReference>
<evidence type="ECO:0000256" key="2">
    <source>
        <dbReference type="ARBA" id="ARBA00022980"/>
    </source>
</evidence>
<dbReference type="InParanoid" id="A0A0H2R0K5"/>
<dbReference type="FunCoup" id="A0A0H2R0K5">
    <property type="interactions" value="123"/>
</dbReference>
<dbReference type="Pfam" id="PF00468">
    <property type="entry name" value="Ribosomal_L34"/>
    <property type="match status" value="1"/>
</dbReference>
<accession>A0A0H2R0K5</accession>
<dbReference type="GO" id="GO:0005762">
    <property type="term" value="C:mitochondrial large ribosomal subunit"/>
    <property type="evidence" value="ECO:0007669"/>
    <property type="project" value="TreeGrafter"/>
</dbReference>
<dbReference type="Gene3D" id="1.10.287.3980">
    <property type="match status" value="1"/>
</dbReference>
<proteinExistence type="inferred from homology"/>
<gene>
    <name evidence="5" type="ORF">SCHPADRAFT_730839</name>
</gene>
<comment type="similarity">
    <text evidence="1">Belongs to the bacterial ribosomal protein bL34 family.</text>
</comment>
<protein>
    <recommendedName>
        <fullName evidence="4">Large ribosomal subunit protein bL34m</fullName>
    </recommendedName>
</protein>
<sequence>MPRIPGSIASNLFRYVSFPKQSSAATLRHARPTTSTSSYLTSLNLQRSTPANAARPGLLSVRPLPTPHFSSFILRAPQTSPTTSPGSFTDIQNTQSLPRLLVPSLFSSVQANTLGQVRFAARGTEYQPSQRKRKRKFGFLARQRSKAGRRILSRRLSKGRRYLSH</sequence>
<dbReference type="GO" id="GO:0006412">
    <property type="term" value="P:translation"/>
    <property type="evidence" value="ECO:0007669"/>
    <property type="project" value="InterPro"/>
</dbReference>
<dbReference type="STRING" id="27342.A0A0H2R0K5"/>
<evidence type="ECO:0000256" key="3">
    <source>
        <dbReference type="ARBA" id="ARBA00023274"/>
    </source>
</evidence>
<evidence type="ECO:0000313" key="5">
    <source>
        <dbReference type="EMBL" id="KLO05310.1"/>
    </source>
</evidence>
<evidence type="ECO:0000256" key="4">
    <source>
        <dbReference type="ARBA" id="ARBA00035274"/>
    </source>
</evidence>